<dbReference type="SUPFAM" id="SSF49303">
    <property type="entry name" value="beta-Galactosidase/glucuronidase domain"/>
    <property type="match status" value="1"/>
</dbReference>
<evidence type="ECO:0000313" key="15">
    <source>
        <dbReference type="EMBL" id="MEA5426228.1"/>
    </source>
</evidence>
<keyword evidence="10" id="KW-0732">Signal</keyword>
<dbReference type="Gene3D" id="2.60.120.260">
    <property type="entry name" value="Galactose-binding domain-like"/>
    <property type="match status" value="1"/>
</dbReference>
<dbReference type="SUPFAM" id="SSF74650">
    <property type="entry name" value="Galactose mutarotase-like"/>
    <property type="match status" value="1"/>
</dbReference>
<dbReference type="InterPro" id="IPR006102">
    <property type="entry name" value="Ig-like_GH2"/>
</dbReference>
<dbReference type="InterPro" id="IPR036156">
    <property type="entry name" value="Beta-gal/glucu_dom_sf"/>
</dbReference>
<dbReference type="InterPro" id="IPR004199">
    <property type="entry name" value="B-gal_small/dom_5"/>
</dbReference>
<dbReference type="SUPFAM" id="SSF51445">
    <property type="entry name" value="(Trans)glycosidases"/>
    <property type="match status" value="1"/>
</dbReference>
<comment type="catalytic activity">
    <reaction evidence="1">
        <text>Hydrolysis of terminal non-reducing beta-D-galactose residues in beta-D-galactosides.</text>
        <dbReference type="EC" id="3.2.1.23"/>
    </reaction>
</comment>
<evidence type="ECO:0000259" key="12">
    <source>
        <dbReference type="Pfam" id="PF02836"/>
    </source>
</evidence>
<keyword evidence="16" id="KW-1185">Reference proteome</keyword>
<dbReference type="PANTHER" id="PTHR46323">
    <property type="entry name" value="BETA-GALACTOSIDASE"/>
    <property type="match status" value="1"/>
</dbReference>
<comment type="caution">
    <text evidence="15">The sequence shown here is derived from an EMBL/GenBank/DDBJ whole genome shotgun (WGS) entry which is preliminary data.</text>
</comment>
<comment type="similarity">
    <text evidence="3">Belongs to the glycosyl hydrolase 2 family.</text>
</comment>
<dbReference type="Gene3D" id="2.60.40.10">
    <property type="entry name" value="Immunoglobulins"/>
    <property type="match status" value="1"/>
</dbReference>
<feature type="domain" description="Glycosyl hydrolases family 2 sugar binding" evidence="13">
    <location>
        <begin position="59"/>
        <end position="190"/>
    </location>
</feature>
<dbReference type="Pfam" id="PF02929">
    <property type="entry name" value="Bgal_small_N"/>
    <property type="match status" value="1"/>
</dbReference>
<dbReference type="InterPro" id="IPR014718">
    <property type="entry name" value="GH-type_carb-bd"/>
</dbReference>
<dbReference type="Pfam" id="PF02836">
    <property type="entry name" value="Glyco_hydro_2_C"/>
    <property type="match status" value="1"/>
</dbReference>
<comment type="cofactor">
    <cofactor evidence="2">
        <name>Ca(2+)</name>
        <dbReference type="ChEBI" id="CHEBI:29108"/>
    </cofactor>
</comment>
<organism evidence="15 16">
    <name type="scientific">Arcicella lustrica</name>
    <dbReference type="NCBI Taxonomy" id="2984196"/>
    <lineage>
        <taxon>Bacteria</taxon>
        <taxon>Pseudomonadati</taxon>
        <taxon>Bacteroidota</taxon>
        <taxon>Cytophagia</taxon>
        <taxon>Cytophagales</taxon>
        <taxon>Flectobacillaceae</taxon>
        <taxon>Arcicella</taxon>
    </lineage>
</organism>
<evidence type="ECO:0000313" key="16">
    <source>
        <dbReference type="Proteomes" id="UP001302222"/>
    </source>
</evidence>
<dbReference type="RefSeq" id="WP_323257189.1">
    <property type="nucleotide sequence ID" value="NZ_JAYGIM010000004.1"/>
</dbReference>
<dbReference type="InterPro" id="IPR008979">
    <property type="entry name" value="Galactose-bd-like_sf"/>
</dbReference>
<feature type="domain" description="Glycoside hydrolase family 2 catalytic" evidence="12">
    <location>
        <begin position="297"/>
        <end position="515"/>
    </location>
</feature>
<protein>
    <recommendedName>
        <fullName evidence="5">beta-galactosidase</fullName>
        <ecNumber evidence="5">3.2.1.23</ecNumber>
    </recommendedName>
    <alternativeName>
        <fullName evidence="9">Lactase</fullName>
    </alternativeName>
</protein>
<gene>
    <name evidence="15" type="ORF">VB798_06555</name>
</gene>
<evidence type="ECO:0000256" key="5">
    <source>
        <dbReference type="ARBA" id="ARBA00012756"/>
    </source>
</evidence>
<evidence type="ECO:0000256" key="9">
    <source>
        <dbReference type="ARBA" id="ARBA00032230"/>
    </source>
</evidence>
<keyword evidence="8" id="KW-0326">Glycosidase</keyword>
<dbReference type="Pfam" id="PF02837">
    <property type="entry name" value="Glyco_hydro_2_N"/>
    <property type="match status" value="1"/>
</dbReference>
<dbReference type="InterPro" id="IPR050347">
    <property type="entry name" value="Bact_Beta-galactosidase"/>
</dbReference>
<comment type="subunit">
    <text evidence="4">Monomer.</text>
</comment>
<dbReference type="PRINTS" id="PR00132">
    <property type="entry name" value="GLHYDRLASE2"/>
</dbReference>
<dbReference type="SUPFAM" id="SSF49785">
    <property type="entry name" value="Galactose-binding domain-like"/>
    <property type="match status" value="1"/>
</dbReference>
<dbReference type="InterPro" id="IPR006104">
    <property type="entry name" value="Glyco_hydro_2_N"/>
</dbReference>
<name>A0ABU5SG20_9BACT</name>
<dbReference type="EC" id="3.2.1.23" evidence="5"/>
<feature type="domain" description="Beta galactosidase small chain/" evidence="14">
    <location>
        <begin position="748"/>
        <end position="850"/>
    </location>
</feature>
<evidence type="ECO:0000256" key="10">
    <source>
        <dbReference type="SAM" id="SignalP"/>
    </source>
</evidence>
<evidence type="ECO:0000256" key="2">
    <source>
        <dbReference type="ARBA" id="ARBA00001913"/>
    </source>
</evidence>
<evidence type="ECO:0000256" key="8">
    <source>
        <dbReference type="ARBA" id="ARBA00023295"/>
    </source>
</evidence>
<dbReference type="Proteomes" id="UP001302222">
    <property type="component" value="Unassembled WGS sequence"/>
</dbReference>
<reference evidence="15 16" key="1">
    <citation type="submission" date="2023-12" db="EMBL/GenBank/DDBJ databases">
        <title>Novel species of the genus Arcicella isolated from rivers.</title>
        <authorList>
            <person name="Lu H."/>
        </authorList>
    </citation>
    <scope>NUCLEOTIDE SEQUENCE [LARGE SCALE GENOMIC DNA]</scope>
    <source>
        <strain evidence="15 16">DC25W</strain>
    </source>
</reference>
<evidence type="ECO:0000256" key="1">
    <source>
        <dbReference type="ARBA" id="ARBA00001412"/>
    </source>
</evidence>
<accession>A0ABU5SG20</accession>
<evidence type="ECO:0000256" key="6">
    <source>
        <dbReference type="ARBA" id="ARBA00022801"/>
    </source>
</evidence>
<dbReference type="Gene3D" id="3.20.20.80">
    <property type="entry name" value="Glycosidases"/>
    <property type="match status" value="1"/>
</dbReference>
<keyword evidence="6 15" id="KW-0378">Hydrolase</keyword>
<dbReference type="InterPro" id="IPR017853">
    <property type="entry name" value="GH"/>
</dbReference>
<dbReference type="PANTHER" id="PTHR46323:SF2">
    <property type="entry name" value="BETA-GALACTOSIDASE"/>
    <property type="match status" value="1"/>
</dbReference>
<evidence type="ECO:0000256" key="7">
    <source>
        <dbReference type="ARBA" id="ARBA00022837"/>
    </source>
</evidence>
<proteinExistence type="inferred from homology"/>
<dbReference type="InterPro" id="IPR006101">
    <property type="entry name" value="Glyco_hydro_2"/>
</dbReference>
<dbReference type="InterPro" id="IPR011013">
    <property type="entry name" value="Gal_mutarotase_sf_dom"/>
</dbReference>
<dbReference type="EMBL" id="JAYGIM010000004">
    <property type="protein sequence ID" value="MEA5426228.1"/>
    <property type="molecule type" value="Genomic_DNA"/>
</dbReference>
<keyword evidence="7" id="KW-0106">Calcium</keyword>
<evidence type="ECO:0000256" key="4">
    <source>
        <dbReference type="ARBA" id="ARBA00011245"/>
    </source>
</evidence>
<dbReference type="Gene3D" id="2.70.98.10">
    <property type="match status" value="1"/>
</dbReference>
<dbReference type="Pfam" id="PF00703">
    <property type="entry name" value="Glyco_hydro_2"/>
    <property type="match status" value="1"/>
</dbReference>
<evidence type="ECO:0000259" key="11">
    <source>
        <dbReference type="Pfam" id="PF00703"/>
    </source>
</evidence>
<evidence type="ECO:0000256" key="3">
    <source>
        <dbReference type="ARBA" id="ARBA00007401"/>
    </source>
</evidence>
<feature type="signal peptide" evidence="10">
    <location>
        <begin position="1"/>
        <end position="25"/>
    </location>
</feature>
<dbReference type="GO" id="GO:0016787">
    <property type="term" value="F:hydrolase activity"/>
    <property type="evidence" value="ECO:0007669"/>
    <property type="project" value="UniProtKB-KW"/>
</dbReference>
<feature type="domain" description="Glycoside hydrolase family 2 immunoglobulin-like beta-sandwich" evidence="11">
    <location>
        <begin position="199"/>
        <end position="294"/>
    </location>
</feature>
<evidence type="ECO:0000259" key="14">
    <source>
        <dbReference type="Pfam" id="PF02929"/>
    </source>
</evidence>
<dbReference type="InterPro" id="IPR006103">
    <property type="entry name" value="Glyco_hydro_2_cat"/>
</dbReference>
<feature type="chain" id="PRO_5045568585" description="beta-galactosidase" evidence="10">
    <location>
        <begin position="26"/>
        <end position="935"/>
    </location>
</feature>
<evidence type="ECO:0000259" key="13">
    <source>
        <dbReference type="Pfam" id="PF02837"/>
    </source>
</evidence>
<dbReference type="InterPro" id="IPR013783">
    <property type="entry name" value="Ig-like_fold"/>
</dbReference>
<sequence length="935" mass="106535">MNMKKNKTIYAFWAILLLLSINVFAQESQKIYLSGTDKDHTVQWDFFCNKGMNSGKWTKIAVPSNWELQGFGKYSYGTENRKEETKADEQGLYKHTFDVPKTWKSQRVFIVFEGSMTDTEVKINGKLAGDVHQGGFYQFQYEVTSLLKTGKNLLEVKVNKASANKSIDVAERHGDFWAFGGIYRPVYLEVVPQSFIERLAIDAKADGNFSVDVFTSKTNVNQSIDVQVQTLSGQNVGTLFSSKINPSETKTVLKQAFQQVKLWNAETPNLYQAKISLKDEKGIIHSRTQRFGFRSIEVRKRDGIYVNGVKVMLRGSNRHSFNPETGRTTSKELSIKDVKLMQEMNMNAVRMSHYPPDIHFLDVCDSLGLYVMDELTGWQNKYDTIPGRKLVKEVVIRDVNHPAILFWDNGNEGGWNRDLDKDFELYDPQKRPVFHPWERFNGFDSKHYITYNYLANAVLYDKDIMMPTEFMHGLYDGGHGAGLEDFWDLMLNHPHCSGGFLWSFVDEAVVRTDKNGILDGFGNNAPDGILGPHREKEASFYAIKEIWSPVRITKKYLPRTFDGKLPVENHYSFTDLNQCTFEWQLVSFPKPSDKSLATIINQTGKPSFTSIPAGETGYLKLNLPNNWTDSEALYLKAIDPNGKELFTWSWVIPEKEESTTKVIVSKGVNTKVEANEESNFLTIKADNVTYIFDKNTGCLTKVNNSKSDISLSNGPSLAGVNLSLKSFKHYATTNGYEVSVSYGGDGGYFNVWWKFVTNQPVEMSYQYSQKGDADFMGITFNYPEKEITGMKWLGRGPYRVWKNRMKGLQYGVWHKDYNDAITGEDFQYPEFKGYHSDLKWVVIETKESAFTVYAEDENMFLQMLQPQKPKGATNDNTSPPFPTGNIGFLNAISPIGAKFNPANLYGPQSQKNMMLNYTPIKGKLLFDFKNKAIEN</sequence>